<feature type="binding site" evidence="15">
    <location>
        <position position="408"/>
    </location>
    <ligand>
        <name>Zn(2+)</name>
        <dbReference type="ChEBI" id="CHEBI:29105"/>
    </ligand>
</feature>
<dbReference type="Pfam" id="PF00533">
    <property type="entry name" value="BRCT"/>
    <property type="match status" value="1"/>
</dbReference>
<evidence type="ECO:0000256" key="11">
    <source>
        <dbReference type="ARBA" id="ARBA00023204"/>
    </source>
</evidence>
<dbReference type="Gene3D" id="1.10.287.610">
    <property type="entry name" value="Helix hairpin bin"/>
    <property type="match status" value="1"/>
</dbReference>
<keyword evidence="6 15" id="KW-0479">Metal-binding</keyword>
<evidence type="ECO:0000256" key="4">
    <source>
        <dbReference type="ARBA" id="ARBA00022598"/>
    </source>
</evidence>
<dbReference type="Gene3D" id="6.20.10.30">
    <property type="match status" value="1"/>
</dbReference>
<evidence type="ECO:0000256" key="13">
    <source>
        <dbReference type="ARBA" id="ARBA00034005"/>
    </source>
</evidence>
<evidence type="ECO:0000256" key="12">
    <source>
        <dbReference type="ARBA" id="ARBA00023211"/>
    </source>
</evidence>
<evidence type="ECO:0000259" key="17">
    <source>
        <dbReference type="PROSITE" id="PS50172"/>
    </source>
</evidence>
<feature type="binding site" evidence="15">
    <location>
        <begin position="87"/>
        <end position="88"/>
    </location>
    <ligand>
        <name>NAD(+)</name>
        <dbReference type="ChEBI" id="CHEBI:57540"/>
    </ligand>
</feature>
<keyword evidence="11 15" id="KW-0234">DNA repair</keyword>
<keyword evidence="9 15" id="KW-0460">Magnesium</keyword>
<keyword evidence="8 15" id="KW-0862">Zinc</keyword>
<evidence type="ECO:0000256" key="6">
    <source>
        <dbReference type="ARBA" id="ARBA00022723"/>
    </source>
</evidence>
<evidence type="ECO:0000256" key="1">
    <source>
        <dbReference type="ARBA" id="ARBA00004067"/>
    </source>
</evidence>
<dbReference type="SMART" id="SM00532">
    <property type="entry name" value="LIGANc"/>
    <property type="match status" value="1"/>
</dbReference>
<comment type="similarity">
    <text evidence="14 15">Belongs to the NAD-dependent DNA ligase family. LigA subfamily.</text>
</comment>
<feature type="binding site" evidence="15">
    <location>
        <position position="426"/>
    </location>
    <ligand>
        <name>Zn(2+)</name>
        <dbReference type="ChEBI" id="CHEBI:29105"/>
    </ligand>
</feature>
<feature type="binding site" evidence="15">
    <location>
        <position position="140"/>
    </location>
    <ligand>
        <name>NAD(+)</name>
        <dbReference type="ChEBI" id="CHEBI:57540"/>
    </ligand>
</feature>
<dbReference type="Pfam" id="PF14520">
    <property type="entry name" value="HHH_5"/>
    <property type="match status" value="1"/>
</dbReference>
<evidence type="ECO:0000256" key="10">
    <source>
        <dbReference type="ARBA" id="ARBA00023027"/>
    </source>
</evidence>
<comment type="catalytic activity">
    <reaction evidence="13 15 16">
        <text>NAD(+) + (deoxyribonucleotide)n-3'-hydroxyl + 5'-phospho-(deoxyribonucleotide)m = (deoxyribonucleotide)n+m + AMP + beta-nicotinamide D-nucleotide.</text>
        <dbReference type="EC" id="6.5.1.2"/>
    </reaction>
</comment>
<evidence type="ECO:0000256" key="7">
    <source>
        <dbReference type="ARBA" id="ARBA00022763"/>
    </source>
</evidence>
<evidence type="ECO:0000256" key="8">
    <source>
        <dbReference type="ARBA" id="ARBA00022833"/>
    </source>
</evidence>
<dbReference type="NCBIfam" id="NF005932">
    <property type="entry name" value="PRK07956.1"/>
    <property type="match status" value="1"/>
</dbReference>
<accession>A0A510WC02</accession>
<dbReference type="Pfam" id="PF03119">
    <property type="entry name" value="DNA_ligase_ZBD"/>
    <property type="match status" value="1"/>
</dbReference>
<feature type="binding site" evidence="15">
    <location>
        <begin position="38"/>
        <end position="42"/>
    </location>
    <ligand>
        <name>NAD(+)</name>
        <dbReference type="ChEBI" id="CHEBI:57540"/>
    </ligand>
</feature>
<keyword evidence="4 15" id="KW-0436">Ligase</keyword>
<keyword evidence="10 15" id="KW-0520">NAD</keyword>
<evidence type="ECO:0000256" key="15">
    <source>
        <dbReference type="HAMAP-Rule" id="MF_01588"/>
    </source>
</evidence>
<dbReference type="SUPFAM" id="SSF56091">
    <property type="entry name" value="DNA ligase/mRNA capping enzyme, catalytic domain"/>
    <property type="match status" value="1"/>
</dbReference>
<dbReference type="SUPFAM" id="SSF47781">
    <property type="entry name" value="RuvA domain 2-like"/>
    <property type="match status" value="1"/>
</dbReference>
<dbReference type="Gene3D" id="1.10.150.20">
    <property type="entry name" value="5' to 3' exonuclease, C-terminal subdomain"/>
    <property type="match status" value="2"/>
</dbReference>
<proteinExistence type="inferred from homology"/>
<evidence type="ECO:0000256" key="3">
    <source>
        <dbReference type="ARBA" id="ARBA00013308"/>
    </source>
</evidence>
<dbReference type="EC" id="6.5.1.2" evidence="2 15"/>
<dbReference type="FunFam" id="1.10.150.20:FF:000007">
    <property type="entry name" value="DNA ligase"/>
    <property type="match status" value="1"/>
</dbReference>
<dbReference type="InterPro" id="IPR041663">
    <property type="entry name" value="DisA/LigA_HHH"/>
</dbReference>
<feature type="active site" description="N6-AMP-lysine intermediate" evidence="15">
    <location>
        <position position="119"/>
    </location>
</feature>
<feature type="binding site" evidence="15">
    <location>
        <position position="314"/>
    </location>
    <ligand>
        <name>NAD(+)</name>
        <dbReference type="ChEBI" id="CHEBI:57540"/>
    </ligand>
</feature>
<reference evidence="18 19" key="1">
    <citation type="submission" date="2019-07" db="EMBL/GenBank/DDBJ databases">
        <title>Whole genome shotgun sequence of Enterococcus thailandicus NBRC 101867.</title>
        <authorList>
            <person name="Hosoyama A."/>
            <person name="Uohara A."/>
            <person name="Ohji S."/>
            <person name="Ichikawa N."/>
        </authorList>
    </citation>
    <scope>NUCLEOTIDE SEQUENCE [LARGE SCALE GENOMIC DNA]</scope>
    <source>
        <strain evidence="18 19">NBRC 101867</strain>
    </source>
</reference>
<feature type="domain" description="BRCT" evidence="17">
    <location>
        <begin position="594"/>
        <end position="680"/>
    </location>
</feature>
<dbReference type="OrthoDB" id="9759736at2"/>
<dbReference type="CDD" id="cd00114">
    <property type="entry name" value="LIGANc"/>
    <property type="match status" value="1"/>
</dbReference>
<dbReference type="HAMAP" id="MF_01588">
    <property type="entry name" value="DNA_ligase_A"/>
    <property type="match status" value="1"/>
</dbReference>
<feature type="binding site" evidence="15">
    <location>
        <position position="431"/>
    </location>
    <ligand>
        <name>Zn(2+)</name>
        <dbReference type="ChEBI" id="CHEBI:29105"/>
    </ligand>
</feature>
<dbReference type="NCBIfam" id="TIGR00575">
    <property type="entry name" value="dnlj"/>
    <property type="match status" value="1"/>
</dbReference>
<comment type="cofactor">
    <cofactor evidence="15">
        <name>Mg(2+)</name>
        <dbReference type="ChEBI" id="CHEBI:18420"/>
    </cofactor>
    <cofactor evidence="15">
        <name>Mn(2+)</name>
        <dbReference type="ChEBI" id="CHEBI:29035"/>
    </cofactor>
</comment>
<feature type="binding site" evidence="15">
    <location>
        <position position="411"/>
    </location>
    <ligand>
        <name>Zn(2+)</name>
        <dbReference type="ChEBI" id="CHEBI:29105"/>
    </ligand>
</feature>
<dbReference type="InterPro" id="IPR012340">
    <property type="entry name" value="NA-bd_OB-fold"/>
</dbReference>
<dbReference type="PIRSF" id="PIRSF001604">
    <property type="entry name" value="LigA"/>
    <property type="match status" value="1"/>
</dbReference>
<dbReference type="InterPro" id="IPR004149">
    <property type="entry name" value="Znf_DNAligase_C4"/>
</dbReference>
<evidence type="ECO:0000313" key="18">
    <source>
        <dbReference type="EMBL" id="GEK36686.1"/>
    </source>
</evidence>
<evidence type="ECO:0000256" key="5">
    <source>
        <dbReference type="ARBA" id="ARBA00022705"/>
    </source>
</evidence>
<dbReference type="RefSeq" id="WP_071868477.1">
    <property type="nucleotide sequence ID" value="NZ_BJUG01000004.1"/>
</dbReference>
<dbReference type="Gene3D" id="3.30.470.30">
    <property type="entry name" value="DNA ligase/mRNA capping enzyme"/>
    <property type="match status" value="1"/>
</dbReference>
<gene>
    <name evidence="15 18" type="primary">ligA</name>
    <name evidence="18" type="ORF">ETH01_09730</name>
</gene>
<dbReference type="InterPro" id="IPR036420">
    <property type="entry name" value="BRCT_dom_sf"/>
</dbReference>
<feature type="binding site" evidence="15">
    <location>
        <position position="117"/>
    </location>
    <ligand>
        <name>NAD(+)</name>
        <dbReference type="ChEBI" id="CHEBI:57540"/>
    </ligand>
</feature>
<protein>
    <recommendedName>
        <fullName evidence="3 15">DNA ligase</fullName>
        <ecNumber evidence="2 15">6.5.1.2</ecNumber>
    </recommendedName>
    <alternativeName>
        <fullName evidence="15">Polydeoxyribonucleotide synthase [NAD(+)]</fullName>
    </alternativeName>
</protein>
<name>A0A510WC02_ENTTH</name>
<dbReference type="FunFam" id="2.40.50.140:FF:000012">
    <property type="entry name" value="DNA ligase"/>
    <property type="match status" value="1"/>
</dbReference>
<dbReference type="FunFam" id="1.10.150.20:FF:000006">
    <property type="entry name" value="DNA ligase"/>
    <property type="match status" value="1"/>
</dbReference>
<dbReference type="Proteomes" id="UP000321361">
    <property type="component" value="Unassembled WGS sequence"/>
</dbReference>
<dbReference type="InterPro" id="IPR033136">
    <property type="entry name" value="DNA_ligase_CS"/>
</dbReference>
<dbReference type="Pfam" id="PF01653">
    <property type="entry name" value="DNA_ligase_aden"/>
    <property type="match status" value="1"/>
</dbReference>
<comment type="caution">
    <text evidence="18">The sequence shown here is derived from an EMBL/GenBank/DDBJ whole genome shotgun (WGS) entry which is preliminary data.</text>
</comment>
<dbReference type="Pfam" id="PF03120">
    <property type="entry name" value="OB_DNA_ligase"/>
    <property type="match status" value="1"/>
</dbReference>
<evidence type="ECO:0000256" key="9">
    <source>
        <dbReference type="ARBA" id="ARBA00022842"/>
    </source>
</evidence>
<dbReference type="GO" id="GO:0006260">
    <property type="term" value="P:DNA replication"/>
    <property type="evidence" value="ECO:0007669"/>
    <property type="project" value="UniProtKB-KW"/>
</dbReference>
<dbReference type="PROSITE" id="PS50172">
    <property type="entry name" value="BRCT"/>
    <property type="match status" value="1"/>
</dbReference>
<feature type="binding site" evidence="15">
    <location>
        <position position="290"/>
    </location>
    <ligand>
        <name>NAD(+)</name>
        <dbReference type="ChEBI" id="CHEBI:57540"/>
    </ligand>
</feature>
<dbReference type="InterPro" id="IPR001679">
    <property type="entry name" value="DNA_ligase"/>
</dbReference>
<dbReference type="SUPFAM" id="SSF52113">
    <property type="entry name" value="BRCT domain"/>
    <property type="match status" value="1"/>
</dbReference>
<keyword evidence="7 15" id="KW-0227">DNA damage</keyword>
<dbReference type="InterPro" id="IPR013839">
    <property type="entry name" value="DNAligase_adenylation"/>
</dbReference>
<dbReference type="InterPro" id="IPR004150">
    <property type="entry name" value="NAD_DNA_ligase_OB"/>
</dbReference>
<dbReference type="PANTHER" id="PTHR23389:SF9">
    <property type="entry name" value="DNA LIGASE"/>
    <property type="match status" value="1"/>
</dbReference>
<feature type="binding site" evidence="15">
    <location>
        <position position="174"/>
    </location>
    <ligand>
        <name>NAD(+)</name>
        <dbReference type="ChEBI" id="CHEBI:57540"/>
    </ligand>
</feature>
<keyword evidence="12 15" id="KW-0464">Manganese</keyword>
<evidence type="ECO:0000256" key="14">
    <source>
        <dbReference type="ARBA" id="ARBA00060881"/>
    </source>
</evidence>
<dbReference type="InterPro" id="IPR010994">
    <property type="entry name" value="RuvA_2-like"/>
</dbReference>
<dbReference type="PROSITE" id="PS01055">
    <property type="entry name" value="DNA_LIGASE_N1"/>
    <property type="match status" value="1"/>
</dbReference>
<dbReference type="GO" id="GO:0003911">
    <property type="term" value="F:DNA ligase (NAD+) activity"/>
    <property type="evidence" value="ECO:0007669"/>
    <property type="project" value="UniProtKB-UniRule"/>
</dbReference>
<dbReference type="CDD" id="cd17748">
    <property type="entry name" value="BRCT_DNA_ligase_like"/>
    <property type="match status" value="1"/>
</dbReference>
<dbReference type="PROSITE" id="PS01056">
    <property type="entry name" value="DNA_LIGASE_N2"/>
    <property type="match status" value="1"/>
</dbReference>
<dbReference type="Gene3D" id="3.40.50.10190">
    <property type="entry name" value="BRCT domain"/>
    <property type="match status" value="1"/>
</dbReference>
<keyword evidence="5 15" id="KW-0235">DNA replication</keyword>
<evidence type="ECO:0000256" key="16">
    <source>
        <dbReference type="RuleBase" id="RU000618"/>
    </source>
</evidence>
<comment type="function">
    <text evidence="1 15">DNA ligase that catalyzes the formation of phosphodiester linkages between 5'-phosphoryl and 3'-hydroxyl groups in double-stranded DNA using NAD as a coenzyme and as the energy source for the reaction. It is essential for DNA replication and repair of damaged DNA.</text>
</comment>
<dbReference type="GO" id="GO:0046872">
    <property type="term" value="F:metal ion binding"/>
    <property type="evidence" value="ECO:0007669"/>
    <property type="project" value="UniProtKB-KW"/>
</dbReference>
<dbReference type="GO" id="GO:0005829">
    <property type="term" value="C:cytosol"/>
    <property type="evidence" value="ECO:0007669"/>
    <property type="project" value="TreeGrafter"/>
</dbReference>
<dbReference type="EMBL" id="BJUG01000004">
    <property type="protein sequence ID" value="GEK36686.1"/>
    <property type="molecule type" value="Genomic_DNA"/>
</dbReference>
<evidence type="ECO:0000313" key="19">
    <source>
        <dbReference type="Proteomes" id="UP000321361"/>
    </source>
</evidence>
<dbReference type="SUPFAM" id="SSF50249">
    <property type="entry name" value="Nucleic acid-binding proteins"/>
    <property type="match status" value="1"/>
</dbReference>
<dbReference type="GO" id="GO:0006281">
    <property type="term" value="P:DNA repair"/>
    <property type="evidence" value="ECO:0007669"/>
    <property type="project" value="UniProtKB-KW"/>
</dbReference>
<sequence length="680" mass="75959">MAQEMTIDYATKRAEELRVQLNRWSREYYVEDQPTVEDSVYDKHYAELVAIEANYPELITVDSPTQRVGGGVLAGFEKVTHDIPLYSLNDVFDKEELFAFDQRVQKAIGHPVDYCCELKIDGLSVSLRYENGLFVRGATRGDGTVGENITENVKTVRSVPLRLNEPISIEVRGECFMPKRSFVELNQKREAAGHDVFANPRNAAAGSLRQLDSKIAAKRNLDTFLYTVADFGPMEAKTQYEALQELAKLGFHTNHEAQLCHSIEEVWTYIEKFHDQRIELPYEIDGIVVKVNDFSLQDQLGFTVKAPRWATAYKFPPEEVETVIETIEWTVGRTGVVTPTAVMTPVRVAGTTVSRASLHNGDYIKMKDIRLHDTVLIYKAGDIIPEVARVIEDKRPKDSEPYPLPTHCPECESELVHLDGEVALRCINPKCPAQMKEGLNHFVSRNAMNIEGLGPRVLEQMYDKKLVADVADLYKLTEEELLTLDKIKEKAANNILTAIANSKGNSVERLIFGLGIRHVGAKAAKILAEHFGNLEAISQSDFESIIALDSMGTIIADSIVTYFSNEEVHELMYELKAAGVNFDYKGIRLEQLAEVESPFKDKTVVLTGKLTQFTREEAKATIENLGGKVTGSVSKKTDIVVAGEEAGSKLTKAESLGIEIWTEEKMAEALAQSHPVETEN</sequence>
<dbReference type="InterPro" id="IPR018239">
    <property type="entry name" value="DNA_ligase_AS"/>
</dbReference>
<organism evidence="18 19">
    <name type="scientific">Enterococcus thailandicus</name>
    <dbReference type="NCBI Taxonomy" id="417368"/>
    <lineage>
        <taxon>Bacteria</taxon>
        <taxon>Bacillati</taxon>
        <taxon>Bacillota</taxon>
        <taxon>Bacilli</taxon>
        <taxon>Lactobacillales</taxon>
        <taxon>Enterococcaceae</taxon>
        <taxon>Enterococcus</taxon>
    </lineage>
</organism>
<dbReference type="FunFam" id="3.30.470.30:FF:000001">
    <property type="entry name" value="DNA ligase"/>
    <property type="match status" value="1"/>
</dbReference>
<dbReference type="InterPro" id="IPR013840">
    <property type="entry name" value="DNAligase_N"/>
</dbReference>
<evidence type="ECO:0000256" key="2">
    <source>
        <dbReference type="ARBA" id="ARBA00012722"/>
    </source>
</evidence>
<dbReference type="Pfam" id="PF12826">
    <property type="entry name" value="HHH_2"/>
    <property type="match status" value="1"/>
</dbReference>
<dbReference type="AlphaFoldDB" id="A0A510WC02"/>
<dbReference type="Gene3D" id="2.40.50.140">
    <property type="entry name" value="Nucleic acid-binding proteins"/>
    <property type="match status" value="1"/>
</dbReference>
<dbReference type="InterPro" id="IPR001357">
    <property type="entry name" value="BRCT_dom"/>
</dbReference>
<dbReference type="SMART" id="SM00292">
    <property type="entry name" value="BRCT"/>
    <property type="match status" value="1"/>
</dbReference>
<dbReference type="PANTHER" id="PTHR23389">
    <property type="entry name" value="CHROMOSOME TRANSMISSION FIDELITY FACTOR 18"/>
    <property type="match status" value="1"/>
</dbReference>